<protein>
    <submittedName>
        <fullName evidence="3">Tripartite tricarboxylate transporter substrate binding protein</fullName>
    </submittedName>
</protein>
<name>A0A7T2S0H7_DELAC</name>
<dbReference type="PIRSF" id="PIRSF017082">
    <property type="entry name" value="YflP"/>
    <property type="match status" value="1"/>
</dbReference>
<gene>
    <name evidence="3" type="ORF">I6G66_20070</name>
</gene>
<accession>A0A7T2S0H7</accession>
<dbReference type="InterPro" id="IPR005064">
    <property type="entry name" value="BUG"/>
</dbReference>
<feature type="chain" id="PRO_5032476092" evidence="2">
    <location>
        <begin position="29"/>
        <end position="332"/>
    </location>
</feature>
<organism evidence="3">
    <name type="scientific">Delftia acidovorans</name>
    <name type="common">Pseudomonas acidovorans</name>
    <name type="synonym">Comamonas acidovorans</name>
    <dbReference type="NCBI Taxonomy" id="80866"/>
    <lineage>
        <taxon>Bacteria</taxon>
        <taxon>Pseudomonadati</taxon>
        <taxon>Pseudomonadota</taxon>
        <taxon>Betaproteobacteria</taxon>
        <taxon>Burkholderiales</taxon>
        <taxon>Comamonadaceae</taxon>
        <taxon>Delftia</taxon>
    </lineage>
</organism>
<proteinExistence type="inferred from homology"/>
<dbReference type="AlphaFoldDB" id="A0A7T2S0H7"/>
<reference evidence="3" key="1">
    <citation type="submission" date="2020-12" db="EMBL/GenBank/DDBJ databases">
        <title>FDA dAtabase for Regulatory Grade micrObial Sequences (FDA-ARGOS): Supporting development and validation of Infectious Disease Dx tests.</title>
        <authorList>
            <person name="Sproer C."/>
            <person name="Gronow S."/>
            <person name="Severitt S."/>
            <person name="Schroder I."/>
            <person name="Tallon L."/>
            <person name="Sadzewicz L."/>
            <person name="Zhao X."/>
            <person name="Boylan J."/>
            <person name="Ott S."/>
            <person name="Bowen H."/>
            <person name="Vavikolanu K."/>
            <person name="Mehta A."/>
            <person name="Aluvathingal J."/>
            <person name="Nadendla S."/>
            <person name="Lowell S."/>
            <person name="Myers T."/>
            <person name="Yan Y."/>
            <person name="Sichtig H."/>
        </authorList>
    </citation>
    <scope>NUCLEOTIDE SEQUENCE [LARGE SCALE GENOMIC DNA]</scope>
    <source>
        <strain evidence="3">FDAARGOS_909</strain>
    </source>
</reference>
<dbReference type="CDD" id="cd13578">
    <property type="entry name" value="PBP2_Bug27"/>
    <property type="match status" value="1"/>
</dbReference>
<dbReference type="PANTHER" id="PTHR42928">
    <property type="entry name" value="TRICARBOXYLATE-BINDING PROTEIN"/>
    <property type="match status" value="1"/>
</dbReference>
<dbReference type="EMBL" id="CP065668">
    <property type="protein sequence ID" value="QPS06593.1"/>
    <property type="molecule type" value="Genomic_DNA"/>
</dbReference>
<dbReference type="Proteomes" id="UP000594778">
    <property type="component" value="Chromosome"/>
</dbReference>
<comment type="similarity">
    <text evidence="1">Belongs to the UPF0065 (bug) family.</text>
</comment>
<keyword evidence="2" id="KW-0732">Signal</keyword>
<evidence type="ECO:0000256" key="1">
    <source>
        <dbReference type="ARBA" id="ARBA00006987"/>
    </source>
</evidence>
<dbReference type="SUPFAM" id="SSF53850">
    <property type="entry name" value="Periplasmic binding protein-like II"/>
    <property type="match status" value="1"/>
</dbReference>
<dbReference type="Gene3D" id="3.40.190.10">
    <property type="entry name" value="Periplasmic binding protein-like II"/>
    <property type="match status" value="1"/>
</dbReference>
<sequence>MKTIFSRHCATLAGAVLAVAALPAASLAAEPAARFPARPMKIVVPFPAGGYSDALARLVATDMTTAFGLPVVVENRPGAGGNIGADAVAKSAPDGHVLVMGTIGTQVINPLIYKRMPYRADRDFTPVAFVADAETVLVVHPSLHVGSVKELIARAREKPGGLTFASGGTGTTGHLAGELFKAVTGTSITHVPYKGNVPAITDVVGGQVSMSFATAQPALPFIRGGQLIALATMGTVRTAALPQIPTFAEAGVQGVEVRNWTGLLAPAGTPLAVRQMLAAQVDKTLQSPSAHSMLAAQGLNYTRMGPDAFGSFIRGESAKWEKVVREAGIQAD</sequence>
<dbReference type="PANTHER" id="PTHR42928:SF5">
    <property type="entry name" value="BLR1237 PROTEIN"/>
    <property type="match status" value="1"/>
</dbReference>
<dbReference type="Gene3D" id="3.40.190.150">
    <property type="entry name" value="Bordetella uptake gene, domain 1"/>
    <property type="match status" value="1"/>
</dbReference>
<evidence type="ECO:0000256" key="2">
    <source>
        <dbReference type="SAM" id="SignalP"/>
    </source>
</evidence>
<dbReference type="Pfam" id="PF03401">
    <property type="entry name" value="TctC"/>
    <property type="match status" value="1"/>
</dbReference>
<evidence type="ECO:0000313" key="3">
    <source>
        <dbReference type="EMBL" id="QPS06593.1"/>
    </source>
</evidence>
<feature type="signal peptide" evidence="2">
    <location>
        <begin position="1"/>
        <end position="28"/>
    </location>
</feature>
<dbReference type="RefSeq" id="WP_197954179.1">
    <property type="nucleotide sequence ID" value="NZ_CP065668.1"/>
</dbReference>
<dbReference type="InterPro" id="IPR042100">
    <property type="entry name" value="Bug_dom1"/>
</dbReference>